<feature type="region of interest" description="Disordered" evidence="18">
    <location>
        <begin position="111"/>
        <end position="140"/>
    </location>
</feature>
<dbReference type="GO" id="GO:0006814">
    <property type="term" value="P:sodium ion transport"/>
    <property type="evidence" value="ECO:0007669"/>
    <property type="project" value="UniProtKB-UniRule"/>
</dbReference>
<keyword evidence="4 16" id="KW-0597">Phosphoprotein</keyword>
<comment type="subunit">
    <text evidence="16 17">Composed of six subunits; NqrA, NqrB, NqrC, NqrD, NqrE and NqrF.</text>
</comment>
<keyword evidence="5 16" id="KW-0285">Flavoprotein</keyword>
<evidence type="ECO:0000256" key="13">
    <source>
        <dbReference type="ARBA" id="ARBA00023075"/>
    </source>
</evidence>
<keyword evidence="13 16" id="KW-0830">Ubiquinone</keyword>
<evidence type="ECO:0000256" key="18">
    <source>
        <dbReference type="SAM" id="MobiDB-lite"/>
    </source>
</evidence>
<dbReference type="AlphaFoldDB" id="A0A450V3Z0"/>
<evidence type="ECO:0000256" key="17">
    <source>
        <dbReference type="PIRNR" id="PIRNR009437"/>
    </source>
</evidence>
<sequence>MSNQKEQSNNTTQTDAQRPSGLLAKLRTMPNESGAKMLIVTISLCFVCAIIVSSTAIKLRPLQEANKALEKNRVILEAAGLLEDENTDDIQALFDRLVEVRIVDLDSGDYVDTSDDPKAPDPKTYDQRKAAKDPTRNYPIPKKRDVARIKQRAREANVYLVRRQGRLQNLILPVHGYGLWSTMYGFLAFDADINTITGLSFYEHAETPGLGGEIDNPKWRTRWVGKLAHDKQGSPRLEVIKGRVDPSRSGAIHRVDGISGATLTSKGVSNMVHYWLGDNGFGGYLAKLRTNSG</sequence>
<reference evidence="20" key="1">
    <citation type="submission" date="2019-02" db="EMBL/GenBank/DDBJ databases">
        <authorList>
            <person name="Gruber-Vodicka R. H."/>
            <person name="Seah K. B. B."/>
        </authorList>
    </citation>
    <scope>NUCLEOTIDE SEQUENCE</scope>
    <source>
        <strain evidence="20">BECK_M6</strain>
    </source>
</reference>
<evidence type="ECO:0000256" key="2">
    <source>
        <dbReference type="ARBA" id="ARBA00022475"/>
    </source>
</evidence>
<dbReference type="NCBIfam" id="NF003749">
    <property type="entry name" value="PRK05346.1-5"/>
    <property type="match status" value="1"/>
</dbReference>
<feature type="compositionally biased region" description="Basic and acidic residues" evidence="18">
    <location>
        <begin position="115"/>
        <end position="135"/>
    </location>
</feature>
<gene>
    <name evidence="16" type="primary">nqrC</name>
    <name evidence="20" type="ORF">BECKLFY1418A_GA0070994_110010</name>
</gene>
<dbReference type="InterPro" id="IPR010204">
    <property type="entry name" value="NqrC"/>
</dbReference>
<evidence type="ECO:0000256" key="8">
    <source>
        <dbReference type="ARBA" id="ARBA00022967"/>
    </source>
</evidence>
<feature type="transmembrane region" description="Helical" evidence="16">
    <location>
        <begin position="37"/>
        <end position="57"/>
    </location>
</feature>
<feature type="region of interest" description="Disordered" evidence="18">
    <location>
        <begin position="1"/>
        <end position="21"/>
    </location>
</feature>
<dbReference type="Pfam" id="PF04205">
    <property type="entry name" value="FMN_bind"/>
    <property type="match status" value="1"/>
</dbReference>
<keyword evidence="11 16" id="KW-0915">Sodium</keyword>
<dbReference type="InterPro" id="IPR007329">
    <property type="entry name" value="FMN-bd"/>
</dbReference>
<dbReference type="GO" id="GO:0010181">
    <property type="term" value="F:FMN binding"/>
    <property type="evidence" value="ECO:0007669"/>
    <property type="project" value="UniProtKB-UniRule"/>
</dbReference>
<comment type="catalytic activity">
    <reaction evidence="16 17">
        <text>a ubiquinone + n Na(+)(in) + NADH + H(+) = a ubiquinol + n Na(+)(out) + NAD(+)</text>
        <dbReference type="Rhea" id="RHEA:47748"/>
        <dbReference type="Rhea" id="RHEA-COMP:9565"/>
        <dbReference type="Rhea" id="RHEA-COMP:9566"/>
        <dbReference type="ChEBI" id="CHEBI:15378"/>
        <dbReference type="ChEBI" id="CHEBI:16389"/>
        <dbReference type="ChEBI" id="CHEBI:17976"/>
        <dbReference type="ChEBI" id="CHEBI:29101"/>
        <dbReference type="ChEBI" id="CHEBI:57540"/>
        <dbReference type="ChEBI" id="CHEBI:57945"/>
        <dbReference type="EC" id="7.2.1.1"/>
    </reaction>
</comment>
<comment type="subcellular location">
    <subcellularLocation>
        <location evidence="16">Cell membrane</location>
        <topology evidence="16">Single-pass membrane protein</topology>
    </subcellularLocation>
</comment>
<evidence type="ECO:0000256" key="1">
    <source>
        <dbReference type="ARBA" id="ARBA00022448"/>
    </source>
</evidence>
<dbReference type="PANTHER" id="PTHR37838">
    <property type="entry name" value="NA(+)-TRANSLOCATING NADH-QUINONE REDUCTASE SUBUNIT C"/>
    <property type="match status" value="1"/>
</dbReference>
<keyword evidence="9 16" id="KW-1133">Transmembrane helix</keyword>
<comment type="similarity">
    <text evidence="16 17">Belongs to the NqrC family.</text>
</comment>
<keyword evidence="6 16" id="KW-0288">FMN</keyword>
<evidence type="ECO:0000256" key="9">
    <source>
        <dbReference type="ARBA" id="ARBA00022989"/>
    </source>
</evidence>
<keyword evidence="10 16" id="KW-0520">NAD</keyword>
<evidence type="ECO:0000256" key="6">
    <source>
        <dbReference type="ARBA" id="ARBA00022643"/>
    </source>
</evidence>
<evidence type="ECO:0000256" key="4">
    <source>
        <dbReference type="ARBA" id="ARBA00022553"/>
    </source>
</evidence>
<keyword evidence="1 16" id="KW-0813">Transport</keyword>
<evidence type="ECO:0000256" key="15">
    <source>
        <dbReference type="ARBA" id="ARBA00023201"/>
    </source>
</evidence>
<evidence type="ECO:0000256" key="16">
    <source>
        <dbReference type="HAMAP-Rule" id="MF_00427"/>
    </source>
</evidence>
<dbReference type="EMBL" id="CAADFH010000100">
    <property type="protein sequence ID" value="VFJ99507.1"/>
    <property type="molecule type" value="Genomic_DNA"/>
</dbReference>
<protein>
    <recommendedName>
        <fullName evidence="16 17">Na(+)-translocating NADH-quinone reductase subunit C</fullName>
        <shortName evidence="16 17">Na(+)-NQR subunit C</shortName>
        <shortName evidence="16 17">Na(+)-translocating NQR subunit C</shortName>
        <ecNumber evidence="16 17">7.2.1.1</ecNumber>
    </recommendedName>
    <alternativeName>
        <fullName evidence="16 17">NQR complex subunit C</fullName>
    </alternativeName>
    <alternativeName>
        <fullName evidence="16 17">NQR-1 subunit C</fullName>
    </alternativeName>
</protein>
<organism evidence="20">
    <name type="scientific">Candidatus Kentrum sp. LFY</name>
    <dbReference type="NCBI Taxonomy" id="2126342"/>
    <lineage>
        <taxon>Bacteria</taxon>
        <taxon>Pseudomonadati</taxon>
        <taxon>Pseudomonadota</taxon>
        <taxon>Gammaproteobacteria</taxon>
        <taxon>Candidatus Kentrum</taxon>
    </lineage>
</organism>
<feature type="compositionally biased region" description="Polar residues" evidence="18">
    <location>
        <begin position="1"/>
        <end position="17"/>
    </location>
</feature>
<feature type="modified residue" description="FMN phosphoryl threonine" evidence="16">
    <location>
        <position position="262"/>
    </location>
</feature>
<keyword evidence="12 16" id="KW-0406">Ion transport</keyword>
<dbReference type="HAMAP" id="MF_00427">
    <property type="entry name" value="NqrC"/>
    <property type="match status" value="1"/>
</dbReference>
<keyword evidence="2 16" id="KW-1003">Cell membrane</keyword>
<dbReference type="PIRSF" id="PIRSF009437">
    <property type="entry name" value="NQR-1_subunit_C"/>
    <property type="match status" value="1"/>
</dbReference>
<keyword evidence="3" id="KW-0997">Cell inner membrane</keyword>
<evidence type="ECO:0000256" key="10">
    <source>
        <dbReference type="ARBA" id="ARBA00023027"/>
    </source>
</evidence>
<dbReference type="PANTHER" id="PTHR37838:SF1">
    <property type="entry name" value="NA(+)-TRANSLOCATING NADH-QUINONE REDUCTASE SUBUNIT C"/>
    <property type="match status" value="1"/>
</dbReference>
<accession>A0A450V3Z0</accession>
<feature type="domain" description="FMN-binding" evidence="19">
    <location>
        <begin position="178"/>
        <end position="279"/>
    </location>
</feature>
<dbReference type="EC" id="7.2.1.1" evidence="16 17"/>
<dbReference type="GO" id="GO:0016655">
    <property type="term" value="F:oxidoreductase activity, acting on NAD(P)H, quinone or similar compound as acceptor"/>
    <property type="evidence" value="ECO:0007669"/>
    <property type="project" value="UniProtKB-UniRule"/>
</dbReference>
<evidence type="ECO:0000313" key="20">
    <source>
        <dbReference type="EMBL" id="VFJ99507.1"/>
    </source>
</evidence>
<evidence type="ECO:0000256" key="7">
    <source>
        <dbReference type="ARBA" id="ARBA00022692"/>
    </source>
</evidence>
<evidence type="ECO:0000256" key="12">
    <source>
        <dbReference type="ARBA" id="ARBA00023065"/>
    </source>
</evidence>
<keyword evidence="8 16" id="KW-1278">Translocase</keyword>
<keyword evidence="15 16" id="KW-0739">Sodium transport</keyword>
<dbReference type="GO" id="GO:0005886">
    <property type="term" value="C:plasma membrane"/>
    <property type="evidence" value="ECO:0007669"/>
    <property type="project" value="UniProtKB-SubCell"/>
</dbReference>
<proteinExistence type="inferred from homology"/>
<keyword evidence="14 16" id="KW-0472">Membrane</keyword>
<dbReference type="SMART" id="SM00900">
    <property type="entry name" value="FMN_bind"/>
    <property type="match status" value="1"/>
</dbReference>
<evidence type="ECO:0000259" key="19">
    <source>
        <dbReference type="SMART" id="SM00900"/>
    </source>
</evidence>
<evidence type="ECO:0000256" key="5">
    <source>
        <dbReference type="ARBA" id="ARBA00022630"/>
    </source>
</evidence>
<comment type="function">
    <text evidence="16">NQR complex catalyzes the reduction of ubiquinone-1 to ubiquinol by two successive reactions, coupled with the transport of Na(+) ions from the cytoplasm to the periplasm. NqrA to NqrE are probably involved in the second step, the conversion of ubisemiquinone to ubiquinol.</text>
</comment>
<comment type="caution">
    <text evidence="16">Lacks conserved residue(s) required for the propagation of feature annotation.</text>
</comment>
<comment type="cofactor">
    <cofactor evidence="16 17">
        <name>FMN</name>
        <dbReference type="ChEBI" id="CHEBI:58210"/>
    </cofactor>
</comment>
<dbReference type="NCBIfam" id="TIGR01938">
    <property type="entry name" value="nqrC"/>
    <property type="match status" value="1"/>
</dbReference>
<evidence type="ECO:0000256" key="14">
    <source>
        <dbReference type="ARBA" id="ARBA00023136"/>
    </source>
</evidence>
<evidence type="ECO:0000256" key="11">
    <source>
        <dbReference type="ARBA" id="ARBA00023053"/>
    </source>
</evidence>
<keyword evidence="7 16" id="KW-0812">Transmembrane</keyword>
<evidence type="ECO:0000256" key="3">
    <source>
        <dbReference type="ARBA" id="ARBA00022519"/>
    </source>
</evidence>
<name>A0A450V3Z0_9GAMM</name>